<comment type="caution">
    <text evidence="3">The sequence shown here is derived from an EMBL/GenBank/DDBJ whole genome shotgun (WGS) entry which is preliminary data.</text>
</comment>
<name>A0A2C5Z763_9HYPO</name>
<feature type="transmembrane region" description="Helical" evidence="2">
    <location>
        <begin position="91"/>
        <end position="114"/>
    </location>
</feature>
<dbReference type="EMBL" id="NJEU01000297">
    <property type="protein sequence ID" value="PHH76847.1"/>
    <property type="molecule type" value="Genomic_DNA"/>
</dbReference>
<sequence>MPQRAHTLPDGAGWRPLVLVVAACILELFLATSSLGLYASRLNSTLRRHGPGRPAELAWETTTMAVSLAAAACSIYGLVRCVRHMLTPSLLLYSQLLQAGCATVLLILSTLMLVRGSDKSHALVPLLLSATLLATAATLVVYATCTPSRFNACCTPPDKAKNLSFGTISDGALSSLHTSRPSSAGSWRTASDSHLKYSIYNHKRDTQFDDYVSMLLSSPVGSRPQDIFRAIRTNVPPQSTPYTTVSLVKEERSSPGNDVLGPVQEEDECGETEATRHGETCRRQLYAT</sequence>
<proteinExistence type="predicted"/>
<feature type="transmembrane region" description="Helical" evidence="2">
    <location>
        <begin position="57"/>
        <end position="79"/>
    </location>
</feature>
<evidence type="ECO:0000313" key="3">
    <source>
        <dbReference type="EMBL" id="PHH76847.1"/>
    </source>
</evidence>
<keyword evidence="4" id="KW-1185">Reference proteome</keyword>
<dbReference type="OrthoDB" id="5211263at2759"/>
<feature type="transmembrane region" description="Helical" evidence="2">
    <location>
        <begin position="126"/>
        <end position="144"/>
    </location>
</feature>
<dbReference type="AlphaFoldDB" id="A0A2C5Z763"/>
<keyword evidence="2" id="KW-1133">Transmembrane helix</keyword>
<reference evidence="3 4" key="1">
    <citation type="submission" date="2017-06" db="EMBL/GenBank/DDBJ databases">
        <title>Ant-infecting Ophiocordyceps genomes reveal a high diversity of potential behavioral manipulation genes and a possible major role for enterotoxins.</title>
        <authorList>
            <person name="De Bekker C."/>
            <person name="Evans H.C."/>
            <person name="Brachmann A."/>
            <person name="Hughes D.P."/>
        </authorList>
    </citation>
    <scope>NUCLEOTIDE SEQUENCE [LARGE SCALE GENOMIC DNA]</scope>
    <source>
        <strain evidence="3 4">1348a</strain>
    </source>
</reference>
<feature type="transmembrane region" description="Helical" evidence="2">
    <location>
        <begin position="17"/>
        <end position="37"/>
    </location>
</feature>
<evidence type="ECO:0000256" key="2">
    <source>
        <dbReference type="SAM" id="Phobius"/>
    </source>
</evidence>
<gene>
    <name evidence="3" type="ORF">CDD82_3779</name>
</gene>
<protein>
    <submittedName>
        <fullName evidence="3">Uncharacterized protein</fullName>
    </submittedName>
</protein>
<evidence type="ECO:0000313" key="4">
    <source>
        <dbReference type="Proteomes" id="UP000224854"/>
    </source>
</evidence>
<organism evidence="3 4">
    <name type="scientific">Ophiocordyceps australis</name>
    <dbReference type="NCBI Taxonomy" id="1399860"/>
    <lineage>
        <taxon>Eukaryota</taxon>
        <taxon>Fungi</taxon>
        <taxon>Dikarya</taxon>
        <taxon>Ascomycota</taxon>
        <taxon>Pezizomycotina</taxon>
        <taxon>Sordariomycetes</taxon>
        <taxon>Hypocreomycetidae</taxon>
        <taxon>Hypocreales</taxon>
        <taxon>Ophiocordycipitaceae</taxon>
        <taxon>Ophiocordyceps</taxon>
    </lineage>
</organism>
<evidence type="ECO:0000256" key="1">
    <source>
        <dbReference type="SAM" id="MobiDB-lite"/>
    </source>
</evidence>
<dbReference type="Proteomes" id="UP000224854">
    <property type="component" value="Unassembled WGS sequence"/>
</dbReference>
<keyword evidence="2" id="KW-0472">Membrane</keyword>
<accession>A0A2C5Z763</accession>
<feature type="region of interest" description="Disordered" evidence="1">
    <location>
        <begin position="251"/>
        <end position="275"/>
    </location>
</feature>
<keyword evidence="2" id="KW-0812">Transmembrane</keyword>